<protein>
    <submittedName>
        <fullName evidence="1">Uncharacterized protein</fullName>
    </submittedName>
</protein>
<accession>A0A6C0K9T8</accession>
<proteinExistence type="predicted"/>
<dbReference type="EMBL" id="MN740847">
    <property type="protein sequence ID" value="QHU14825.1"/>
    <property type="molecule type" value="Genomic_DNA"/>
</dbReference>
<name>A0A6C0K9T8_9ZZZZ</name>
<dbReference type="AlphaFoldDB" id="A0A6C0K9T8"/>
<organism evidence="1">
    <name type="scientific">viral metagenome</name>
    <dbReference type="NCBI Taxonomy" id="1070528"/>
    <lineage>
        <taxon>unclassified sequences</taxon>
        <taxon>metagenomes</taxon>
        <taxon>organismal metagenomes</taxon>
    </lineage>
</organism>
<sequence length="122" mass="14928">MKLYYLTMPIQQKTKRLVRYHYKKFIPIDCELVHVHRPLPHFPHQYWLWRGCQLLRPVFDISREKKAYEIRKDMTQLAKISAAQSREHLYKQELMKLHNGVLPEDIVCYIAQYTWDIMLLLK</sequence>
<evidence type="ECO:0000313" key="1">
    <source>
        <dbReference type="EMBL" id="QHU14825.1"/>
    </source>
</evidence>
<reference evidence="1" key="1">
    <citation type="journal article" date="2020" name="Nature">
        <title>Giant virus diversity and host interactions through global metagenomics.</title>
        <authorList>
            <person name="Schulz F."/>
            <person name="Roux S."/>
            <person name="Paez-Espino D."/>
            <person name="Jungbluth S."/>
            <person name="Walsh D.A."/>
            <person name="Denef V.J."/>
            <person name="McMahon K.D."/>
            <person name="Konstantinidis K.T."/>
            <person name="Eloe-Fadrosh E.A."/>
            <person name="Kyrpides N.C."/>
            <person name="Woyke T."/>
        </authorList>
    </citation>
    <scope>NUCLEOTIDE SEQUENCE</scope>
    <source>
        <strain evidence="1">GVMAG-S-1102244-55</strain>
    </source>
</reference>